<sequence length="76" mass="8614">MEINTFLKNFADILEDTDAALIQQETVFRDLDEWDSLIALSLIAMADEEYSVKLTGDDIKSSNSLNDIFEIIKNKA</sequence>
<accession>A0A085ZN82</accession>
<name>A0A085ZN82_9FLAO</name>
<comment type="caution">
    <text evidence="2">The sequence shown here is derived from an EMBL/GenBank/DDBJ whole genome shotgun (WGS) entry which is preliminary data.</text>
</comment>
<dbReference type="STRING" id="362418.IW19_10345"/>
<dbReference type="eggNOG" id="COG0236">
    <property type="taxonomic scope" value="Bacteria"/>
</dbReference>
<protein>
    <submittedName>
        <fullName evidence="2">Acyl carrier protein</fullName>
    </submittedName>
</protein>
<dbReference type="InterPro" id="IPR009081">
    <property type="entry name" value="PP-bd_ACP"/>
</dbReference>
<dbReference type="SUPFAM" id="SSF47336">
    <property type="entry name" value="ACP-like"/>
    <property type="match status" value="1"/>
</dbReference>
<reference evidence="2 3" key="1">
    <citation type="submission" date="2014-07" db="EMBL/GenBank/DDBJ databases">
        <title>Genome of Flavobacterium reichenbachii LMG 25512.</title>
        <authorList>
            <person name="Stropko S.J."/>
            <person name="Pipes S.E."/>
            <person name="Newman J.D."/>
        </authorList>
    </citation>
    <scope>NUCLEOTIDE SEQUENCE [LARGE SCALE GENOMIC DNA]</scope>
    <source>
        <strain evidence="2 3">LMG 25512</strain>
    </source>
</reference>
<dbReference type="AlphaFoldDB" id="A0A085ZN82"/>
<proteinExistence type="predicted"/>
<evidence type="ECO:0000313" key="2">
    <source>
        <dbReference type="EMBL" id="KFF05896.1"/>
    </source>
</evidence>
<dbReference type="OrthoDB" id="675004at2"/>
<gene>
    <name evidence="2" type="ORF">IW19_10345</name>
</gene>
<dbReference type="RefSeq" id="WP_035683730.1">
    <property type="nucleotide sequence ID" value="NZ_JPRL01000001.1"/>
</dbReference>
<keyword evidence="3" id="KW-1185">Reference proteome</keyword>
<evidence type="ECO:0000259" key="1">
    <source>
        <dbReference type="PROSITE" id="PS50075"/>
    </source>
</evidence>
<dbReference type="Proteomes" id="UP000028715">
    <property type="component" value="Unassembled WGS sequence"/>
</dbReference>
<organism evidence="2 3">
    <name type="scientific">Flavobacterium reichenbachii</name>
    <dbReference type="NCBI Taxonomy" id="362418"/>
    <lineage>
        <taxon>Bacteria</taxon>
        <taxon>Pseudomonadati</taxon>
        <taxon>Bacteroidota</taxon>
        <taxon>Flavobacteriia</taxon>
        <taxon>Flavobacteriales</taxon>
        <taxon>Flavobacteriaceae</taxon>
        <taxon>Flavobacterium</taxon>
    </lineage>
</organism>
<dbReference type="Pfam" id="PF00550">
    <property type="entry name" value="PP-binding"/>
    <property type="match status" value="1"/>
</dbReference>
<dbReference type="PROSITE" id="PS50075">
    <property type="entry name" value="CARRIER"/>
    <property type="match status" value="1"/>
</dbReference>
<feature type="domain" description="Carrier" evidence="1">
    <location>
        <begin position="1"/>
        <end position="76"/>
    </location>
</feature>
<dbReference type="EMBL" id="JPRL01000001">
    <property type="protein sequence ID" value="KFF05896.1"/>
    <property type="molecule type" value="Genomic_DNA"/>
</dbReference>
<dbReference type="Gene3D" id="1.10.1200.10">
    <property type="entry name" value="ACP-like"/>
    <property type="match status" value="1"/>
</dbReference>
<dbReference type="InterPro" id="IPR036736">
    <property type="entry name" value="ACP-like_sf"/>
</dbReference>
<evidence type="ECO:0000313" key="3">
    <source>
        <dbReference type="Proteomes" id="UP000028715"/>
    </source>
</evidence>